<sequence>MPPTFGICAGCNKSIKTKEWLKCGVCARKHDLECANIPHMKFCQMDNDSKAAWRCPECRCKQPKSDNTNTPIRAAGNSLAVSLDSSDVCNVTLRRPANSTPGERNTSSDFITEDKLRTILKHEIRVAVKTTIEGIISDRLKTIDEQMSGFQEPVSFF</sequence>
<gene>
    <name evidence="1" type="ORF">SPLIT_LOCUS12404</name>
</gene>
<dbReference type="AlphaFoldDB" id="A0A9P0NA75"/>
<keyword evidence="2" id="KW-1185">Reference proteome</keyword>
<evidence type="ECO:0008006" key="3">
    <source>
        <dbReference type="Google" id="ProtNLM"/>
    </source>
</evidence>
<accession>A0A9P0NA75</accession>
<reference evidence="1" key="1">
    <citation type="submission" date="2022-02" db="EMBL/GenBank/DDBJ databases">
        <authorList>
            <person name="King R."/>
        </authorList>
    </citation>
    <scope>NUCLEOTIDE SEQUENCE</scope>
</reference>
<name>A0A9P0NA75_SPOLI</name>
<evidence type="ECO:0000313" key="1">
    <source>
        <dbReference type="EMBL" id="CAH1647053.1"/>
    </source>
</evidence>
<protein>
    <recommendedName>
        <fullName evidence="3">PHD-type domain-containing protein</fullName>
    </recommendedName>
</protein>
<dbReference type="Gene3D" id="3.30.40.10">
    <property type="entry name" value="Zinc/RING finger domain, C3HC4 (zinc finger)"/>
    <property type="match status" value="1"/>
</dbReference>
<evidence type="ECO:0000313" key="2">
    <source>
        <dbReference type="Proteomes" id="UP001153321"/>
    </source>
</evidence>
<dbReference type="EMBL" id="LR824540">
    <property type="protein sequence ID" value="CAH1647053.1"/>
    <property type="molecule type" value="Genomic_DNA"/>
</dbReference>
<dbReference type="InterPro" id="IPR013083">
    <property type="entry name" value="Znf_RING/FYVE/PHD"/>
</dbReference>
<dbReference type="SUPFAM" id="SSF57903">
    <property type="entry name" value="FYVE/PHD zinc finger"/>
    <property type="match status" value="1"/>
</dbReference>
<dbReference type="Proteomes" id="UP001153321">
    <property type="component" value="Chromosome 9"/>
</dbReference>
<proteinExistence type="predicted"/>
<dbReference type="InterPro" id="IPR011011">
    <property type="entry name" value="Znf_FYVE_PHD"/>
</dbReference>
<organism evidence="1 2">
    <name type="scientific">Spodoptera littoralis</name>
    <name type="common">Egyptian cotton leafworm</name>
    <dbReference type="NCBI Taxonomy" id="7109"/>
    <lineage>
        <taxon>Eukaryota</taxon>
        <taxon>Metazoa</taxon>
        <taxon>Ecdysozoa</taxon>
        <taxon>Arthropoda</taxon>
        <taxon>Hexapoda</taxon>
        <taxon>Insecta</taxon>
        <taxon>Pterygota</taxon>
        <taxon>Neoptera</taxon>
        <taxon>Endopterygota</taxon>
        <taxon>Lepidoptera</taxon>
        <taxon>Glossata</taxon>
        <taxon>Ditrysia</taxon>
        <taxon>Noctuoidea</taxon>
        <taxon>Noctuidae</taxon>
        <taxon>Amphipyrinae</taxon>
        <taxon>Spodoptera</taxon>
    </lineage>
</organism>